<keyword evidence="9" id="KW-1185">Reference proteome</keyword>
<evidence type="ECO:0000256" key="6">
    <source>
        <dbReference type="ARBA" id="ARBA00023204"/>
    </source>
</evidence>
<dbReference type="InterPro" id="IPR037046">
    <property type="entry name" value="AlkA_N_sf"/>
</dbReference>
<dbReference type="GO" id="GO:0032993">
    <property type="term" value="C:protein-DNA complex"/>
    <property type="evidence" value="ECO:0007669"/>
    <property type="project" value="TreeGrafter"/>
</dbReference>
<dbReference type="STRING" id="2756.BFR44_03825"/>
<comment type="catalytic activity">
    <reaction evidence="1">
        <text>Hydrolysis of alkylated DNA, releasing 3-methyladenine, 3-methylguanine, 7-methylguanine and 7-methyladenine.</text>
        <dbReference type="EC" id="3.2.2.21"/>
    </reaction>
</comment>
<dbReference type="FunFam" id="1.10.340.30:FF:000004">
    <property type="entry name" value="DNA-3-methyladenine glycosylase II"/>
    <property type="match status" value="1"/>
</dbReference>
<dbReference type="GO" id="GO:0006307">
    <property type="term" value="P:DNA alkylation repair"/>
    <property type="evidence" value="ECO:0007669"/>
    <property type="project" value="TreeGrafter"/>
</dbReference>
<evidence type="ECO:0000256" key="5">
    <source>
        <dbReference type="ARBA" id="ARBA00022801"/>
    </source>
</evidence>
<gene>
    <name evidence="8" type="ORF">CNY62_12295</name>
</gene>
<dbReference type="GO" id="GO:0006285">
    <property type="term" value="P:base-excision repair, AP site formation"/>
    <property type="evidence" value="ECO:0007669"/>
    <property type="project" value="TreeGrafter"/>
</dbReference>
<dbReference type="GO" id="GO:0008725">
    <property type="term" value="F:DNA-3-methyladenine glycosylase activity"/>
    <property type="evidence" value="ECO:0007669"/>
    <property type="project" value="TreeGrafter"/>
</dbReference>
<dbReference type="InterPro" id="IPR012904">
    <property type="entry name" value="OGG_N"/>
</dbReference>
<evidence type="ECO:0000313" key="8">
    <source>
        <dbReference type="EMBL" id="ATF27079.1"/>
    </source>
</evidence>
<reference evidence="8 9" key="1">
    <citation type="submission" date="2017-09" db="EMBL/GenBank/DDBJ databases">
        <title>Complete Genome Sequences of Two Strains of the Meat Spoilage Bacterium Brochothrix thermosphacta Isolated from Ground Chicken.</title>
        <authorList>
            <person name="Paoli G.C."/>
            <person name="Wijey C."/>
            <person name="Chen C.-Y."/>
            <person name="Nguyen L."/>
            <person name="Yan X."/>
            <person name="Irwin P.L."/>
        </authorList>
    </citation>
    <scope>NUCLEOTIDE SEQUENCE [LARGE SCALE GENOMIC DNA]</scope>
    <source>
        <strain evidence="8 9">BI</strain>
    </source>
</reference>
<dbReference type="Gene3D" id="1.10.1670.10">
    <property type="entry name" value="Helix-hairpin-Helix base-excision DNA repair enzymes (C-terminal)"/>
    <property type="match status" value="1"/>
</dbReference>
<proteinExistence type="inferred from homology"/>
<dbReference type="EC" id="3.2.2.21" evidence="3"/>
<dbReference type="InterPro" id="IPR011257">
    <property type="entry name" value="DNA_glycosylase"/>
</dbReference>
<dbReference type="AlphaFoldDB" id="A0A1D2LWE3"/>
<dbReference type="GO" id="GO:0032131">
    <property type="term" value="F:alkylated DNA binding"/>
    <property type="evidence" value="ECO:0007669"/>
    <property type="project" value="TreeGrafter"/>
</dbReference>
<accession>A0A1D2LWE3</accession>
<keyword evidence="6" id="KW-0234">DNA repair</keyword>
<evidence type="ECO:0000256" key="4">
    <source>
        <dbReference type="ARBA" id="ARBA00022763"/>
    </source>
</evidence>
<organism evidence="8 9">
    <name type="scientific">Brochothrix thermosphacta</name>
    <name type="common">Microbacterium thermosphactum</name>
    <dbReference type="NCBI Taxonomy" id="2756"/>
    <lineage>
        <taxon>Bacteria</taxon>
        <taxon>Bacillati</taxon>
        <taxon>Bacillota</taxon>
        <taxon>Bacilli</taxon>
        <taxon>Bacillales</taxon>
        <taxon>Listeriaceae</taxon>
        <taxon>Brochothrix</taxon>
    </lineage>
</organism>
<sequence>MINEKDSLKLNTPALFSWGAILNYLNREHNEVMFEVIDDKVRRAFRVGSDTYLCEISYNETKQLIEITVLNEQSWTEKSMSEIVAFIIDWFDLNTDLEPFYRLAETDTILKDLTTKFTGLRMVGMPNFYEAITWGIFGQQINLGYTYTLKRRFTEKYGECLSFEGKKYWIYPTAEKIASVSIAELLELKLTLRKAEYLIDISQQIVAGKISKAYYSNFQNNDAAEKAMTKIRGIGPWTANYVLMRCLRMGDAFPMADIGLLNGIKVIENLESKPDEIHMKILKERWGPWCSYATFYIWRLLY</sequence>
<dbReference type="CDD" id="cd00056">
    <property type="entry name" value="ENDO3c"/>
    <property type="match status" value="1"/>
</dbReference>
<dbReference type="PANTHER" id="PTHR43003:SF12">
    <property type="entry name" value="DNA-3-METHYLADENINE GLYCOSYLASE"/>
    <property type="match status" value="1"/>
</dbReference>
<evidence type="ECO:0000256" key="1">
    <source>
        <dbReference type="ARBA" id="ARBA00000086"/>
    </source>
</evidence>
<protein>
    <recommendedName>
        <fullName evidence="3">DNA-3-methyladenine glycosylase II</fullName>
        <ecNumber evidence="3">3.2.2.21</ecNumber>
    </recommendedName>
</protein>
<dbReference type="SUPFAM" id="SSF48150">
    <property type="entry name" value="DNA-glycosylase"/>
    <property type="match status" value="1"/>
</dbReference>
<dbReference type="GO" id="GO:0005737">
    <property type="term" value="C:cytoplasm"/>
    <property type="evidence" value="ECO:0007669"/>
    <property type="project" value="TreeGrafter"/>
</dbReference>
<dbReference type="OrthoDB" id="9785929at2"/>
<name>A0A1D2LWE3_BROTH</name>
<dbReference type="GO" id="GO:0006289">
    <property type="term" value="P:nucleotide-excision repair"/>
    <property type="evidence" value="ECO:0007669"/>
    <property type="project" value="InterPro"/>
</dbReference>
<keyword evidence="4" id="KW-0227">DNA damage</keyword>
<dbReference type="SMART" id="SM00478">
    <property type="entry name" value="ENDO3c"/>
    <property type="match status" value="1"/>
</dbReference>
<evidence type="ECO:0000313" key="9">
    <source>
        <dbReference type="Proteomes" id="UP000243591"/>
    </source>
</evidence>
<dbReference type="InterPro" id="IPR003265">
    <property type="entry name" value="HhH-GPD_domain"/>
</dbReference>
<dbReference type="PANTHER" id="PTHR43003">
    <property type="entry name" value="DNA-3-METHYLADENINE GLYCOSYLASE"/>
    <property type="match status" value="1"/>
</dbReference>
<dbReference type="InterPro" id="IPR051912">
    <property type="entry name" value="Alkylbase_DNA_Glycosylase/TA"/>
</dbReference>
<dbReference type="Gene3D" id="1.10.340.30">
    <property type="entry name" value="Hypothetical protein, domain 2"/>
    <property type="match status" value="1"/>
</dbReference>
<keyword evidence="5" id="KW-0378">Hydrolase</keyword>
<dbReference type="SUPFAM" id="SSF55945">
    <property type="entry name" value="TATA-box binding protein-like"/>
    <property type="match status" value="1"/>
</dbReference>
<evidence type="ECO:0000259" key="7">
    <source>
        <dbReference type="SMART" id="SM00478"/>
    </source>
</evidence>
<comment type="similarity">
    <text evidence="2">Belongs to the alkylbase DNA glycosidase AlkA family.</text>
</comment>
<dbReference type="EMBL" id="CP023483">
    <property type="protein sequence ID" value="ATF27079.1"/>
    <property type="molecule type" value="Genomic_DNA"/>
</dbReference>
<dbReference type="GO" id="GO:0008534">
    <property type="term" value="F:oxidized purine nucleobase lesion DNA N-glycosylase activity"/>
    <property type="evidence" value="ECO:0007669"/>
    <property type="project" value="InterPro"/>
</dbReference>
<evidence type="ECO:0000256" key="2">
    <source>
        <dbReference type="ARBA" id="ARBA00010817"/>
    </source>
</evidence>
<evidence type="ECO:0000256" key="3">
    <source>
        <dbReference type="ARBA" id="ARBA00012000"/>
    </source>
</evidence>
<feature type="domain" description="HhH-GPD" evidence="7">
    <location>
        <begin position="137"/>
        <end position="302"/>
    </location>
</feature>
<dbReference type="Gene3D" id="3.30.310.20">
    <property type="entry name" value="DNA-3-methyladenine glycosylase AlkA, N-terminal domain"/>
    <property type="match status" value="1"/>
</dbReference>
<dbReference type="GO" id="GO:0043916">
    <property type="term" value="F:DNA-7-methylguanine glycosylase activity"/>
    <property type="evidence" value="ECO:0007669"/>
    <property type="project" value="TreeGrafter"/>
</dbReference>
<dbReference type="InterPro" id="IPR023170">
    <property type="entry name" value="HhH_base_excis_C"/>
</dbReference>
<dbReference type="RefSeq" id="WP_069126134.1">
    <property type="nucleotide sequence ID" value="NZ_CP023483.1"/>
</dbReference>
<dbReference type="Proteomes" id="UP000243591">
    <property type="component" value="Chromosome"/>
</dbReference>
<dbReference type="KEGG" id="bths:CNY62_12295"/>
<dbReference type="Pfam" id="PF00730">
    <property type="entry name" value="HhH-GPD"/>
    <property type="match status" value="1"/>
</dbReference>
<dbReference type="Pfam" id="PF07934">
    <property type="entry name" value="OGG_N"/>
    <property type="match status" value="1"/>
</dbReference>